<organism evidence="6 7">
    <name type="scientific">Daphnia magna</name>
    <dbReference type="NCBI Taxonomy" id="35525"/>
    <lineage>
        <taxon>Eukaryota</taxon>
        <taxon>Metazoa</taxon>
        <taxon>Ecdysozoa</taxon>
        <taxon>Arthropoda</taxon>
        <taxon>Crustacea</taxon>
        <taxon>Branchiopoda</taxon>
        <taxon>Diplostraca</taxon>
        <taxon>Cladocera</taxon>
        <taxon>Anomopoda</taxon>
        <taxon>Daphniidae</taxon>
        <taxon>Daphnia</taxon>
    </lineage>
</organism>
<proteinExistence type="inferred from homology"/>
<dbReference type="SUPFAM" id="SSF52540">
    <property type="entry name" value="P-loop containing nucleoside triphosphate hydrolases"/>
    <property type="match status" value="1"/>
</dbReference>
<comment type="caution">
    <text evidence="6">The sequence shown here is derived from an EMBL/GenBank/DDBJ whole genome shotgun (WGS) entry which is preliminary data.</text>
</comment>
<evidence type="ECO:0000256" key="1">
    <source>
        <dbReference type="ARBA" id="ARBA00008344"/>
    </source>
</evidence>
<reference evidence="6 7" key="1">
    <citation type="journal article" date="2023" name="Nucleic Acids Res.">
        <title>The hologenome of Daphnia magna reveals possible DNA methylation and microbiome-mediated evolution of the host genome.</title>
        <authorList>
            <person name="Chaturvedi A."/>
            <person name="Li X."/>
            <person name="Dhandapani V."/>
            <person name="Marshall H."/>
            <person name="Kissane S."/>
            <person name="Cuenca-Cambronero M."/>
            <person name="Asole G."/>
            <person name="Calvet F."/>
            <person name="Ruiz-Romero M."/>
            <person name="Marangio P."/>
            <person name="Guigo R."/>
            <person name="Rago D."/>
            <person name="Mirbahai L."/>
            <person name="Eastwood N."/>
            <person name="Colbourne J.K."/>
            <person name="Zhou J."/>
            <person name="Mallon E."/>
            <person name="Orsini L."/>
        </authorList>
    </citation>
    <scope>NUCLEOTIDE SEQUENCE [LARGE SCALE GENOMIC DNA]</scope>
    <source>
        <strain evidence="6">LRV0_1</strain>
    </source>
</reference>
<dbReference type="SMART" id="SM00174">
    <property type="entry name" value="RHO"/>
    <property type="match status" value="1"/>
</dbReference>
<keyword evidence="3" id="KW-0378">Hydrolase</keyword>
<dbReference type="PRINTS" id="PR00449">
    <property type="entry name" value="RASTRNSFRMNG"/>
</dbReference>
<evidence type="ECO:0000313" key="7">
    <source>
        <dbReference type="Proteomes" id="UP001234178"/>
    </source>
</evidence>
<dbReference type="EC" id="3.6.5.2" evidence="2"/>
<accession>A0ABQ9ZDZ6</accession>
<evidence type="ECO:0000256" key="3">
    <source>
        <dbReference type="ARBA" id="ARBA00022801"/>
    </source>
</evidence>
<dbReference type="Proteomes" id="UP001234178">
    <property type="component" value="Unassembled WGS sequence"/>
</dbReference>
<gene>
    <name evidence="6" type="ORF">OUZ56_020254</name>
</gene>
<comment type="catalytic activity">
    <reaction evidence="4">
        <text>GTP + H2O = GDP + phosphate + H(+)</text>
        <dbReference type="Rhea" id="RHEA:19669"/>
        <dbReference type="ChEBI" id="CHEBI:15377"/>
        <dbReference type="ChEBI" id="CHEBI:15378"/>
        <dbReference type="ChEBI" id="CHEBI:37565"/>
        <dbReference type="ChEBI" id="CHEBI:43474"/>
        <dbReference type="ChEBI" id="CHEBI:58189"/>
        <dbReference type="EC" id="3.6.5.2"/>
    </reaction>
</comment>
<dbReference type="SMART" id="SM00175">
    <property type="entry name" value="RAB"/>
    <property type="match status" value="1"/>
</dbReference>
<evidence type="ECO:0000256" key="4">
    <source>
        <dbReference type="ARBA" id="ARBA00048098"/>
    </source>
</evidence>
<dbReference type="InterPro" id="IPR001806">
    <property type="entry name" value="Small_GTPase"/>
</dbReference>
<protein>
    <recommendedName>
        <fullName evidence="2">small monomeric GTPase</fullName>
        <ecNumber evidence="2">3.6.5.2</ecNumber>
    </recommendedName>
</protein>
<dbReference type="InterPro" id="IPR051065">
    <property type="entry name" value="Ras-related_GTPase"/>
</dbReference>
<dbReference type="EMBL" id="JAOYFB010000003">
    <property type="protein sequence ID" value="KAK4011137.1"/>
    <property type="molecule type" value="Genomic_DNA"/>
</dbReference>
<dbReference type="SMART" id="SM00173">
    <property type="entry name" value="RAS"/>
    <property type="match status" value="1"/>
</dbReference>
<feature type="region of interest" description="Disordered" evidence="5">
    <location>
        <begin position="265"/>
        <end position="297"/>
    </location>
</feature>
<feature type="compositionally biased region" description="Low complexity" evidence="5">
    <location>
        <begin position="282"/>
        <end position="297"/>
    </location>
</feature>
<feature type="compositionally biased region" description="Polar residues" evidence="5">
    <location>
        <begin position="265"/>
        <end position="281"/>
    </location>
</feature>
<dbReference type="PROSITE" id="PS51421">
    <property type="entry name" value="RAS"/>
    <property type="match status" value="1"/>
</dbReference>
<dbReference type="Pfam" id="PF00071">
    <property type="entry name" value="Ras"/>
    <property type="match status" value="1"/>
</dbReference>
<keyword evidence="7" id="KW-1185">Reference proteome</keyword>
<evidence type="ECO:0000256" key="2">
    <source>
        <dbReference type="ARBA" id="ARBA00011984"/>
    </source>
</evidence>
<dbReference type="PANTHER" id="PTHR45704">
    <property type="entry name" value="RAS-LIKE FAMILY MEMBER 11"/>
    <property type="match status" value="1"/>
</dbReference>
<name>A0ABQ9ZDZ6_9CRUS</name>
<dbReference type="InterPro" id="IPR027417">
    <property type="entry name" value="P-loop_NTPase"/>
</dbReference>
<dbReference type="PROSITE" id="PS51257">
    <property type="entry name" value="PROKAR_LIPOPROTEIN"/>
    <property type="match status" value="1"/>
</dbReference>
<evidence type="ECO:0000256" key="5">
    <source>
        <dbReference type="SAM" id="MobiDB-lite"/>
    </source>
</evidence>
<comment type="similarity">
    <text evidence="1">Belongs to the small GTPase superfamily. Ras family.</text>
</comment>
<sequence length="352" mass="39110">MPTRGLNGFFWWSACSSPPRAELLLIQVDIMYAKTSILFVVIRDCNVKSSIRTTSGRLCITVLGSSAVGKTALTVQYLTSRFIGDYYSGTDMTYHHSFPYMGGSLKTNVDILDISRPHDNDVQEEDEMLLSLDTEKCNAFLVVYSLTNSKSFDRARQILSRLPFNSPKYLVANQLDLQHRRQVTRVEGQAVADEFGCPFDEFSAAESFYKDYPTQNQCGVKIVFQKLIRQLISSSHILPYPRMIRFSAFSKILGALVTKTRHAANNNNNKVQKSLSNTRKTSLSSCSDRSSNSSGNNSIGSVDSIAVLTPEMSLLHIGSNSSHLLYGVKSKPISIARLKSPINYPSSQNASI</sequence>
<dbReference type="PROSITE" id="PS51419">
    <property type="entry name" value="RAB"/>
    <property type="match status" value="1"/>
</dbReference>
<evidence type="ECO:0000313" key="6">
    <source>
        <dbReference type="EMBL" id="KAK4011137.1"/>
    </source>
</evidence>
<dbReference type="Gene3D" id="3.40.50.300">
    <property type="entry name" value="P-loop containing nucleotide triphosphate hydrolases"/>
    <property type="match status" value="1"/>
</dbReference>